<dbReference type="GO" id="GO:0006355">
    <property type="term" value="P:regulation of DNA-templated transcription"/>
    <property type="evidence" value="ECO:0007669"/>
    <property type="project" value="InterPro"/>
</dbReference>
<dbReference type="Pfam" id="PF04504">
    <property type="entry name" value="GeBP-like_DBD"/>
    <property type="match status" value="1"/>
</dbReference>
<dbReference type="InterPro" id="IPR053932">
    <property type="entry name" value="GeBP-like_DBD"/>
</dbReference>
<dbReference type="InterPro" id="IPR007592">
    <property type="entry name" value="GEBP"/>
</dbReference>
<evidence type="ECO:0000259" key="3">
    <source>
        <dbReference type="Pfam" id="PF04504"/>
    </source>
</evidence>
<dbReference type="PANTHER" id="PTHR31662:SF9">
    <property type="entry name" value="OS09G0126600 PROTEIN"/>
    <property type="match status" value="1"/>
</dbReference>
<proteinExistence type="inferred from homology"/>
<evidence type="ECO:0000313" key="4">
    <source>
        <dbReference type="EMBL" id="JAD31324.1"/>
    </source>
</evidence>
<feature type="domain" description="Glabrous enhancer-binding protein-like DBD" evidence="3">
    <location>
        <begin position="53"/>
        <end position="144"/>
    </location>
</feature>
<dbReference type="PANTHER" id="PTHR31662">
    <property type="entry name" value="BNAANNG10740D PROTEIN-RELATED"/>
    <property type="match status" value="1"/>
</dbReference>
<accession>A0A0A8YW03</accession>
<feature type="compositionally biased region" description="Low complexity" evidence="2">
    <location>
        <begin position="1"/>
        <end position="12"/>
    </location>
</feature>
<feature type="compositionally biased region" description="Low complexity" evidence="2">
    <location>
        <begin position="27"/>
        <end position="38"/>
    </location>
</feature>
<evidence type="ECO:0000256" key="1">
    <source>
        <dbReference type="ARBA" id="ARBA00010820"/>
    </source>
</evidence>
<dbReference type="EMBL" id="GBRH01266571">
    <property type="protein sequence ID" value="JAD31324.1"/>
    <property type="molecule type" value="Transcribed_RNA"/>
</dbReference>
<name>A0A0A8YW03_ARUDO</name>
<sequence length="256" mass="27235">MPPARRSSPSPADDLLQQPGGSVPENADAAGGKAPVAASRPATDGKKAAASLRVWSEADEVRILEALASHAAVHGAPPARSQLHAALAGRVLDKAEFTVTEIYEKVRRLRTKYWNLRSTGVAPDGCGGGGDEVRKFELSTAIWGNQPAPGPAPPKVAKKEGSTSASAACGARVRRGFEELRSLYPKLALTVESIVTGMNNDMLGAVIKRAFEFIDDQKAAELDAKVKKQRVREAKMAISRTTVSNEVLNTLIRSMD</sequence>
<dbReference type="AlphaFoldDB" id="A0A0A8YW03"/>
<evidence type="ECO:0000256" key="2">
    <source>
        <dbReference type="SAM" id="MobiDB-lite"/>
    </source>
</evidence>
<feature type="region of interest" description="Disordered" evidence="2">
    <location>
        <begin position="1"/>
        <end position="46"/>
    </location>
</feature>
<organism evidence="4">
    <name type="scientific">Arundo donax</name>
    <name type="common">Giant reed</name>
    <name type="synonym">Donax arundinaceus</name>
    <dbReference type="NCBI Taxonomy" id="35708"/>
    <lineage>
        <taxon>Eukaryota</taxon>
        <taxon>Viridiplantae</taxon>
        <taxon>Streptophyta</taxon>
        <taxon>Embryophyta</taxon>
        <taxon>Tracheophyta</taxon>
        <taxon>Spermatophyta</taxon>
        <taxon>Magnoliopsida</taxon>
        <taxon>Liliopsida</taxon>
        <taxon>Poales</taxon>
        <taxon>Poaceae</taxon>
        <taxon>PACMAD clade</taxon>
        <taxon>Arundinoideae</taxon>
        <taxon>Arundineae</taxon>
        <taxon>Arundo</taxon>
    </lineage>
</organism>
<dbReference type="GO" id="GO:0005634">
    <property type="term" value="C:nucleus"/>
    <property type="evidence" value="ECO:0007669"/>
    <property type="project" value="TreeGrafter"/>
</dbReference>
<feature type="region of interest" description="Disordered" evidence="2">
    <location>
        <begin position="143"/>
        <end position="164"/>
    </location>
</feature>
<reference evidence="4" key="2">
    <citation type="journal article" date="2015" name="Data Brief">
        <title>Shoot transcriptome of the giant reed, Arundo donax.</title>
        <authorList>
            <person name="Barrero R.A."/>
            <person name="Guerrero F.D."/>
            <person name="Moolhuijzen P."/>
            <person name="Goolsby J.A."/>
            <person name="Tidwell J."/>
            <person name="Bellgard S.E."/>
            <person name="Bellgard M.I."/>
        </authorList>
    </citation>
    <scope>NUCLEOTIDE SEQUENCE</scope>
    <source>
        <tissue evidence="4">Shoot tissue taken approximately 20 cm above the soil surface</tissue>
    </source>
</reference>
<protein>
    <recommendedName>
        <fullName evidence="3">Glabrous enhancer-binding protein-like DBD domain-containing protein</fullName>
    </recommendedName>
</protein>
<reference evidence="4" key="1">
    <citation type="submission" date="2014-09" db="EMBL/GenBank/DDBJ databases">
        <authorList>
            <person name="Magalhaes I.L.F."/>
            <person name="Oliveira U."/>
            <person name="Santos F.R."/>
            <person name="Vidigal T.H.D.A."/>
            <person name="Brescovit A.D."/>
            <person name="Santos A.J."/>
        </authorList>
    </citation>
    <scope>NUCLEOTIDE SEQUENCE</scope>
    <source>
        <tissue evidence="4">Shoot tissue taken approximately 20 cm above the soil surface</tissue>
    </source>
</reference>
<comment type="similarity">
    <text evidence="1">Belongs to the GeBP family.</text>
</comment>